<accession>A0A9W6LRZ2</accession>
<keyword evidence="3" id="KW-1185">Reference proteome</keyword>
<feature type="region of interest" description="Disordered" evidence="1">
    <location>
        <begin position="205"/>
        <end position="224"/>
    </location>
</feature>
<protein>
    <submittedName>
        <fullName evidence="2">Uncharacterized protein</fullName>
    </submittedName>
</protein>
<proteinExistence type="predicted"/>
<dbReference type="Proteomes" id="UP001144323">
    <property type="component" value="Unassembled WGS sequence"/>
</dbReference>
<dbReference type="AlphaFoldDB" id="A0A9W6LRZ2"/>
<comment type="caution">
    <text evidence="2">The sequence shown here is derived from an EMBL/GenBank/DDBJ whole genome shotgun (WGS) entry which is preliminary data.</text>
</comment>
<name>A0A9W6LRZ2_9HYPH</name>
<gene>
    <name evidence="2" type="ORF">LMG27198_21170</name>
</gene>
<evidence type="ECO:0000313" key="2">
    <source>
        <dbReference type="EMBL" id="GLI93125.1"/>
    </source>
</evidence>
<sequence>MHNIPGNGANQKIIRVYDRCFVAMKFGGVIVPFYLSSGLSPKEGVAPGKWYPFFGVGRDHDWINKDAEMMVNYYNSPKLAKICKLLDEDFGDLREDGSIEEMSGFSEEVRELLNSDMRAGDFIYDKTGMPVVDEEGVNYVTSDFLAPSISALTTLIDASNADERGAAATRLAELDFQFRGNTGRDDSFISARRTHYLTVEDPIAISSEQTAAQPEQEEKRAQKS</sequence>
<organism evidence="2 3">
    <name type="scientific">Methylocystis echinoides</name>
    <dbReference type="NCBI Taxonomy" id="29468"/>
    <lineage>
        <taxon>Bacteria</taxon>
        <taxon>Pseudomonadati</taxon>
        <taxon>Pseudomonadota</taxon>
        <taxon>Alphaproteobacteria</taxon>
        <taxon>Hyphomicrobiales</taxon>
        <taxon>Methylocystaceae</taxon>
        <taxon>Methylocystis</taxon>
    </lineage>
</organism>
<evidence type="ECO:0000313" key="3">
    <source>
        <dbReference type="Proteomes" id="UP001144323"/>
    </source>
</evidence>
<reference evidence="2" key="1">
    <citation type="journal article" date="2023" name="Int. J. Syst. Evol. Microbiol.">
        <title>Methylocystis iwaonis sp. nov., a type II methane-oxidizing bacterium from surface soil of a rice paddy field in Japan, and emended description of the genus Methylocystis (ex Whittenbury et al. 1970) Bowman et al. 1993.</title>
        <authorList>
            <person name="Kaise H."/>
            <person name="Sawadogo J.B."/>
            <person name="Alam M.S."/>
            <person name="Ueno C."/>
            <person name="Dianou D."/>
            <person name="Shinjo R."/>
            <person name="Asakawa S."/>
        </authorList>
    </citation>
    <scope>NUCLEOTIDE SEQUENCE</scope>
    <source>
        <strain evidence="2">LMG27198</strain>
    </source>
</reference>
<dbReference type="EMBL" id="BSEC01000001">
    <property type="protein sequence ID" value="GLI93125.1"/>
    <property type="molecule type" value="Genomic_DNA"/>
</dbReference>
<evidence type="ECO:0000256" key="1">
    <source>
        <dbReference type="SAM" id="MobiDB-lite"/>
    </source>
</evidence>